<sequence>MALDCVVLAVVIATALTALPVSFFLNKLNLMKDSRLVLAAGALCLAGAAALPAWILRRRYRNVDFIIYVFATFCWTTVIDLFVGLELDGLVKGFMGFYIVEGEPYLNSSHGTMINYWDGTAHLLLQLSGISLFTMQESYREVGLYWVGSMVNCLLVLLGGAVLGRSDVKWSILLNVPYVIFPLIAGFRFLRERPLQARSYRRVPPITRRPLDLLFLVFFACALVLGVARGLNAIGAEIPYLRDYVITYEPYLSDPVGFPKVQMLVNMFYFGLYYLCVIDGLLNPGQLWMADWSIIQAGASAQSQFVYLASAIHPKTPKNFRAPKTGVPAAVFWGVNLLLLIVPHLFALRCFKDPDNYGRTYTVDVARPVSQPTTRQSFRTNTSKRE</sequence>
<feature type="transmembrane region" description="Helical" evidence="8">
    <location>
        <begin position="114"/>
        <end position="135"/>
    </location>
</feature>
<feature type="transmembrane region" description="Helical" evidence="8">
    <location>
        <begin position="36"/>
        <end position="56"/>
    </location>
</feature>
<dbReference type="EMBL" id="JBAMIC010000001">
    <property type="protein sequence ID" value="KAK7115894.1"/>
    <property type="molecule type" value="Genomic_DNA"/>
</dbReference>
<feature type="transmembrane region" description="Helical" evidence="8">
    <location>
        <begin position="263"/>
        <end position="282"/>
    </location>
</feature>
<proteinExistence type="inferred from homology"/>
<evidence type="ECO:0000256" key="7">
    <source>
        <dbReference type="PROSITE-ProRule" id="PRU01087"/>
    </source>
</evidence>
<dbReference type="PANTHER" id="PTHR14568:SF8">
    <property type="entry name" value="EXPERA DOMAIN-CONTAINING PROTEIN"/>
    <property type="match status" value="1"/>
</dbReference>
<accession>A0AAN9GPF4</accession>
<dbReference type="InterPro" id="IPR033118">
    <property type="entry name" value="EXPERA"/>
</dbReference>
<evidence type="ECO:0000256" key="4">
    <source>
        <dbReference type="ARBA" id="ARBA00022989"/>
    </source>
</evidence>
<feature type="transmembrane region" description="Helical" evidence="8">
    <location>
        <begin position="294"/>
        <end position="312"/>
    </location>
</feature>
<comment type="subcellular location">
    <subcellularLocation>
        <location evidence="1">Endomembrane system</location>
        <topology evidence="1">Multi-pass membrane protein</topology>
    </subcellularLocation>
</comment>
<feature type="transmembrane region" description="Helical" evidence="8">
    <location>
        <begin position="142"/>
        <end position="164"/>
    </location>
</feature>
<keyword evidence="11" id="KW-1185">Reference proteome</keyword>
<evidence type="ECO:0000259" key="9">
    <source>
        <dbReference type="PROSITE" id="PS51751"/>
    </source>
</evidence>
<evidence type="ECO:0000256" key="2">
    <source>
        <dbReference type="ARBA" id="ARBA00022692"/>
    </source>
</evidence>
<comment type="similarity">
    <text evidence="6">Belongs to the TM6SF family.</text>
</comment>
<dbReference type="Proteomes" id="UP001374579">
    <property type="component" value="Unassembled WGS sequence"/>
</dbReference>
<protein>
    <recommendedName>
        <fullName evidence="9">EXPERA domain-containing protein</fullName>
    </recommendedName>
</protein>
<keyword evidence="3" id="KW-0677">Repeat</keyword>
<comment type="caution">
    <text evidence="10">The sequence shown here is derived from an EMBL/GenBank/DDBJ whole genome shotgun (WGS) entry which is preliminary data.</text>
</comment>
<dbReference type="PROSITE" id="PS51751">
    <property type="entry name" value="EXPERA"/>
    <property type="match status" value="2"/>
</dbReference>
<evidence type="ECO:0000256" key="1">
    <source>
        <dbReference type="ARBA" id="ARBA00004127"/>
    </source>
</evidence>
<dbReference type="PANTHER" id="PTHR14568">
    <property type="entry name" value="TRANSMEMBRANE SUPERFAMILY 6 MEMBER 1/2"/>
    <property type="match status" value="1"/>
</dbReference>
<gene>
    <name evidence="10" type="ORF">V1264_001683</name>
</gene>
<dbReference type="Pfam" id="PF26083">
    <property type="entry name" value="TM_Tm6sf2"/>
    <property type="match status" value="1"/>
</dbReference>
<feature type="transmembrane region" description="Helical" evidence="8">
    <location>
        <begin position="170"/>
        <end position="190"/>
    </location>
</feature>
<evidence type="ECO:0000313" key="10">
    <source>
        <dbReference type="EMBL" id="KAK7115894.1"/>
    </source>
</evidence>
<keyword evidence="2 7" id="KW-0812">Transmembrane</keyword>
<keyword evidence="4 7" id="KW-1133">Transmembrane helix</keyword>
<feature type="transmembrane region" description="Helical" evidence="8">
    <location>
        <begin position="65"/>
        <end position="85"/>
    </location>
</feature>
<dbReference type="InterPro" id="IPR047195">
    <property type="entry name" value="TM6SF1-like"/>
</dbReference>
<evidence type="ECO:0000256" key="5">
    <source>
        <dbReference type="ARBA" id="ARBA00023136"/>
    </source>
</evidence>
<feature type="domain" description="EXPERA" evidence="9">
    <location>
        <begin position="63"/>
        <end position="186"/>
    </location>
</feature>
<dbReference type="GO" id="GO:0012505">
    <property type="term" value="C:endomembrane system"/>
    <property type="evidence" value="ECO:0007669"/>
    <property type="project" value="UniProtKB-SubCell"/>
</dbReference>
<dbReference type="AlphaFoldDB" id="A0AAN9GPF4"/>
<keyword evidence="5 7" id="KW-0472">Membrane</keyword>
<name>A0AAN9GPF4_9CAEN</name>
<dbReference type="CDD" id="cd21106">
    <property type="entry name" value="TM6SF1-like"/>
    <property type="match status" value="1"/>
</dbReference>
<dbReference type="GO" id="GO:0016020">
    <property type="term" value="C:membrane"/>
    <property type="evidence" value="ECO:0007669"/>
    <property type="project" value="UniProtKB-UniRule"/>
</dbReference>
<dbReference type="InterPro" id="IPR059044">
    <property type="entry name" value="TM_Tm6sf1/2"/>
</dbReference>
<evidence type="ECO:0000256" key="6">
    <source>
        <dbReference type="ARBA" id="ARBA00034760"/>
    </source>
</evidence>
<feature type="domain" description="EXPERA" evidence="9">
    <location>
        <begin position="211"/>
        <end position="347"/>
    </location>
</feature>
<organism evidence="10 11">
    <name type="scientific">Littorina saxatilis</name>
    <dbReference type="NCBI Taxonomy" id="31220"/>
    <lineage>
        <taxon>Eukaryota</taxon>
        <taxon>Metazoa</taxon>
        <taxon>Spiralia</taxon>
        <taxon>Lophotrochozoa</taxon>
        <taxon>Mollusca</taxon>
        <taxon>Gastropoda</taxon>
        <taxon>Caenogastropoda</taxon>
        <taxon>Littorinimorpha</taxon>
        <taxon>Littorinoidea</taxon>
        <taxon>Littorinidae</taxon>
        <taxon>Littorina</taxon>
    </lineage>
</organism>
<feature type="transmembrane region" description="Helical" evidence="8">
    <location>
        <begin position="332"/>
        <end position="351"/>
    </location>
</feature>
<evidence type="ECO:0000256" key="3">
    <source>
        <dbReference type="ARBA" id="ARBA00022737"/>
    </source>
</evidence>
<evidence type="ECO:0000256" key="8">
    <source>
        <dbReference type="SAM" id="Phobius"/>
    </source>
</evidence>
<reference evidence="10 11" key="1">
    <citation type="submission" date="2024-02" db="EMBL/GenBank/DDBJ databases">
        <title>Chromosome-scale genome assembly of the rough periwinkle Littorina saxatilis.</title>
        <authorList>
            <person name="De Jode A."/>
            <person name="Faria R."/>
            <person name="Formenti G."/>
            <person name="Sims Y."/>
            <person name="Smith T.P."/>
            <person name="Tracey A."/>
            <person name="Wood J.M.D."/>
            <person name="Zagrodzka Z.B."/>
            <person name="Johannesson K."/>
            <person name="Butlin R.K."/>
            <person name="Leder E.H."/>
        </authorList>
    </citation>
    <scope>NUCLEOTIDE SEQUENCE [LARGE SCALE GENOMIC DNA]</scope>
    <source>
        <strain evidence="10">Snail1</strain>
        <tissue evidence="10">Muscle</tissue>
    </source>
</reference>
<evidence type="ECO:0000313" key="11">
    <source>
        <dbReference type="Proteomes" id="UP001374579"/>
    </source>
</evidence>
<feature type="transmembrane region" description="Helical" evidence="8">
    <location>
        <begin position="211"/>
        <end position="231"/>
    </location>
</feature>